<evidence type="ECO:0000313" key="3">
    <source>
        <dbReference type="Proteomes" id="UP000051155"/>
    </source>
</evidence>
<dbReference type="Proteomes" id="UP000051155">
    <property type="component" value="Unassembled WGS sequence"/>
</dbReference>
<keyword evidence="3" id="KW-1185">Reference proteome</keyword>
<dbReference type="PROSITE" id="PS51186">
    <property type="entry name" value="GNAT"/>
    <property type="match status" value="1"/>
</dbReference>
<dbReference type="EMBL" id="AZEG01000008">
    <property type="protein sequence ID" value="KRL37928.1"/>
    <property type="molecule type" value="Genomic_DNA"/>
</dbReference>
<protein>
    <recommendedName>
        <fullName evidence="1">N-acetyltransferase domain-containing protein</fullName>
    </recommendedName>
</protein>
<dbReference type="SUPFAM" id="SSF55729">
    <property type="entry name" value="Acyl-CoA N-acyltransferases (Nat)"/>
    <property type="match status" value="1"/>
</dbReference>
<evidence type="ECO:0000313" key="2">
    <source>
        <dbReference type="EMBL" id="KRL37928.1"/>
    </source>
</evidence>
<feature type="domain" description="N-acetyltransferase" evidence="1">
    <location>
        <begin position="11"/>
        <end position="167"/>
    </location>
</feature>
<dbReference type="InterPro" id="IPR016181">
    <property type="entry name" value="Acyl_CoA_acyltransferase"/>
</dbReference>
<dbReference type="Pfam" id="PF13508">
    <property type="entry name" value="Acetyltransf_7"/>
    <property type="match status" value="1"/>
</dbReference>
<dbReference type="CDD" id="cd04301">
    <property type="entry name" value="NAT_SF"/>
    <property type="match status" value="1"/>
</dbReference>
<dbReference type="InterPro" id="IPR000182">
    <property type="entry name" value="GNAT_dom"/>
</dbReference>
<dbReference type="PATRIC" id="fig|1423812.3.peg.2621"/>
<dbReference type="Gene3D" id="3.40.630.30">
    <property type="match status" value="1"/>
</dbReference>
<dbReference type="GO" id="GO:0016747">
    <property type="term" value="F:acyltransferase activity, transferring groups other than amino-acyl groups"/>
    <property type="evidence" value="ECO:0007669"/>
    <property type="project" value="InterPro"/>
</dbReference>
<gene>
    <name evidence="2" type="ORF">FD20_GL002466</name>
</gene>
<comment type="caution">
    <text evidence="2">The sequence shown here is derived from an EMBL/GenBank/DDBJ whole genome shotgun (WGS) entry which is preliminary data.</text>
</comment>
<dbReference type="STRING" id="1423812.FD20_GL002466"/>
<accession>A0A0R1QAH9</accession>
<organism evidence="2 3">
    <name type="scientific">Liquorilactobacillus uvarum DSM 19971</name>
    <dbReference type="NCBI Taxonomy" id="1423812"/>
    <lineage>
        <taxon>Bacteria</taxon>
        <taxon>Bacillati</taxon>
        <taxon>Bacillota</taxon>
        <taxon>Bacilli</taxon>
        <taxon>Lactobacillales</taxon>
        <taxon>Lactobacillaceae</taxon>
        <taxon>Liquorilactobacillus</taxon>
    </lineage>
</organism>
<sequence>MHGKRGKLAVIKSRLFKNSDADEVAELVATTMFTTNIKDYSREYLEDDLKNLTSSDFIEKSKFFHCYVFIDDVAHKIVAVGSIGPYWGKKDQSSLFNIFVSPNYQGHGIGRRLIETLERDEYFKRANRIEIPASITGLKFYQKMGYSFKNGVTTLDEQLYRLEKFNPRRSKN</sequence>
<evidence type="ECO:0000259" key="1">
    <source>
        <dbReference type="PROSITE" id="PS51186"/>
    </source>
</evidence>
<name>A0A0R1QAH9_9LACO</name>
<dbReference type="AlphaFoldDB" id="A0A0R1QAH9"/>
<reference evidence="2 3" key="1">
    <citation type="journal article" date="2015" name="Genome Announc.">
        <title>Expanding the biotechnology potential of lactobacilli through comparative genomics of 213 strains and associated genera.</title>
        <authorList>
            <person name="Sun Z."/>
            <person name="Harris H.M."/>
            <person name="McCann A."/>
            <person name="Guo C."/>
            <person name="Argimon S."/>
            <person name="Zhang W."/>
            <person name="Yang X."/>
            <person name="Jeffery I.B."/>
            <person name="Cooney J.C."/>
            <person name="Kagawa T.F."/>
            <person name="Liu W."/>
            <person name="Song Y."/>
            <person name="Salvetti E."/>
            <person name="Wrobel A."/>
            <person name="Rasinkangas P."/>
            <person name="Parkhill J."/>
            <person name="Rea M.C."/>
            <person name="O'Sullivan O."/>
            <person name="Ritari J."/>
            <person name="Douillard F.P."/>
            <person name="Paul Ross R."/>
            <person name="Yang R."/>
            <person name="Briner A.E."/>
            <person name="Felis G.E."/>
            <person name="de Vos W.M."/>
            <person name="Barrangou R."/>
            <person name="Klaenhammer T.R."/>
            <person name="Caufield P.W."/>
            <person name="Cui Y."/>
            <person name="Zhang H."/>
            <person name="O'Toole P.W."/>
        </authorList>
    </citation>
    <scope>NUCLEOTIDE SEQUENCE [LARGE SCALE GENOMIC DNA]</scope>
    <source>
        <strain evidence="2 3">DSM 19971</strain>
    </source>
</reference>
<proteinExistence type="predicted"/>